<evidence type="ECO:0000313" key="2">
    <source>
        <dbReference type="EMBL" id="GEP55729.1"/>
    </source>
</evidence>
<dbReference type="Proteomes" id="UP000321058">
    <property type="component" value="Unassembled WGS sequence"/>
</dbReference>
<dbReference type="OrthoDB" id="512358at2"/>
<dbReference type="SUPFAM" id="SSF51182">
    <property type="entry name" value="RmlC-like cupins"/>
    <property type="match status" value="1"/>
</dbReference>
<dbReference type="Pfam" id="PF07883">
    <property type="entry name" value="Cupin_2"/>
    <property type="match status" value="1"/>
</dbReference>
<organism evidence="2 3">
    <name type="scientific">Reyranella soli</name>
    <dbReference type="NCBI Taxonomy" id="1230389"/>
    <lineage>
        <taxon>Bacteria</taxon>
        <taxon>Pseudomonadati</taxon>
        <taxon>Pseudomonadota</taxon>
        <taxon>Alphaproteobacteria</taxon>
        <taxon>Hyphomicrobiales</taxon>
        <taxon>Reyranellaceae</taxon>
        <taxon>Reyranella</taxon>
    </lineage>
</organism>
<proteinExistence type="predicted"/>
<reference evidence="2 3" key="1">
    <citation type="submission" date="2019-07" db="EMBL/GenBank/DDBJ databases">
        <title>Whole genome shotgun sequence of Reyranella soli NBRC 108950.</title>
        <authorList>
            <person name="Hosoyama A."/>
            <person name="Uohara A."/>
            <person name="Ohji S."/>
            <person name="Ichikawa N."/>
        </authorList>
    </citation>
    <scope>NUCLEOTIDE SEQUENCE [LARGE SCALE GENOMIC DNA]</scope>
    <source>
        <strain evidence="2 3">NBRC 108950</strain>
    </source>
</reference>
<evidence type="ECO:0000259" key="1">
    <source>
        <dbReference type="Pfam" id="PF07883"/>
    </source>
</evidence>
<gene>
    <name evidence="2" type="ORF">RSO01_28950</name>
</gene>
<protein>
    <recommendedName>
        <fullName evidence="1">Cupin type-2 domain-containing protein</fullName>
    </recommendedName>
</protein>
<dbReference type="EMBL" id="BKAJ01000045">
    <property type="protein sequence ID" value="GEP55729.1"/>
    <property type="molecule type" value="Genomic_DNA"/>
</dbReference>
<comment type="caution">
    <text evidence="2">The sequence shown here is derived from an EMBL/GenBank/DDBJ whole genome shotgun (WGS) entry which is preliminary data.</text>
</comment>
<evidence type="ECO:0000313" key="3">
    <source>
        <dbReference type="Proteomes" id="UP000321058"/>
    </source>
</evidence>
<accession>A0A512N9S0</accession>
<feature type="domain" description="Cupin type-2" evidence="1">
    <location>
        <begin position="52"/>
        <end position="105"/>
    </location>
</feature>
<dbReference type="InterPro" id="IPR011051">
    <property type="entry name" value="RmlC_Cupin_sf"/>
</dbReference>
<dbReference type="InterPro" id="IPR013096">
    <property type="entry name" value="Cupin_2"/>
</dbReference>
<dbReference type="InterPro" id="IPR014710">
    <property type="entry name" value="RmlC-like_jellyroll"/>
</dbReference>
<dbReference type="Gene3D" id="2.60.120.10">
    <property type="entry name" value="Jelly Rolls"/>
    <property type="match status" value="1"/>
</dbReference>
<keyword evidence="3" id="KW-1185">Reference proteome</keyword>
<dbReference type="AlphaFoldDB" id="A0A512N9S0"/>
<sequence>MTALFDLDAELAKLTMFRGRTPTSTREDRKGSSARLATYRDATIFVSKSAGRGAWERHPDGDEFVYIIDGAATLHVVTDTGTQSTPVDTGKLAIVPAGAWHRFDYPEGVTLMTITPGQSEYVRADVTDPLSAEVTRD</sequence>
<dbReference type="RefSeq" id="WP_147149812.1">
    <property type="nucleotide sequence ID" value="NZ_BKAJ01000045.1"/>
</dbReference>
<name>A0A512N9S0_9HYPH</name>